<feature type="compositionally biased region" description="Acidic residues" evidence="3">
    <location>
        <begin position="174"/>
        <end position="191"/>
    </location>
</feature>
<dbReference type="AlphaFoldDB" id="A0A1I0BTI2"/>
<evidence type="ECO:0000259" key="4">
    <source>
        <dbReference type="Pfam" id="PF00460"/>
    </source>
</evidence>
<dbReference type="InterPro" id="IPR010930">
    <property type="entry name" value="Flg_bb/hook_C_dom"/>
</dbReference>
<dbReference type="EMBL" id="FOIL01000005">
    <property type="protein sequence ID" value="SET10354.1"/>
    <property type="molecule type" value="Genomic_DNA"/>
</dbReference>
<dbReference type="GO" id="GO:0009425">
    <property type="term" value="C:bacterial-type flagellum basal body"/>
    <property type="evidence" value="ECO:0007669"/>
    <property type="project" value="UniProtKB-SubCell"/>
</dbReference>
<dbReference type="InterPro" id="IPR037925">
    <property type="entry name" value="FlgE/F/G-like"/>
</dbReference>
<organism evidence="6 7">
    <name type="scientific">[Clostridium] aminophilum</name>
    <dbReference type="NCBI Taxonomy" id="1526"/>
    <lineage>
        <taxon>Bacteria</taxon>
        <taxon>Bacillati</taxon>
        <taxon>Bacillota</taxon>
        <taxon>Clostridia</taxon>
        <taxon>Lachnospirales</taxon>
        <taxon>Lachnospiraceae</taxon>
    </lineage>
</organism>
<reference evidence="6 7" key="1">
    <citation type="submission" date="2016-10" db="EMBL/GenBank/DDBJ databases">
        <authorList>
            <person name="de Groot N.N."/>
        </authorList>
    </citation>
    <scope>NUCLEOTIDE SEQUENCE [LARGE SCALE GENOMIC DNA]</scope>
    <source>
        <strain evidence="6 7">KH1P1</strain>
    </source>
</reference>
<comment type="similarity">
    <text evidence="1 2">Belongs to the flagella basal body rod proteins family.</text>
</comment>
<dbReference type="InterPro" id="IPR019776">
    <property type="entry name" value="Flagellar_basal_body_rod_CS"/>
</dbReference>
<dbReference type="OrthoDB" id="9804559at2"/>
<sequence>MNTSFWTGAVGANAANKKLSVASNNLANVNTNGFKAQEASFMELINYNLNDSREATTNLQAGAGARVARTPVNFSTSGFAATGSQTDFAIGQDNAFFMLQDPATGDITYTRDGHFHISTENRAPEGDDETGAKCFLVTQEGKYVLDQFGKPVEAENVPDMEKLIRDSLKTMGSEDVEEEEEETTDEDEDSNEEKAHLAVYTLPHPSRLLLEGANEYRIADGDTLNTPVVLNEPILQQGYLETSGTDMAQEMTRVIEGQRAFAYALRMVTTSDEIEGTINQLRN</sequence>
<keyword evidence="7" id="KW-1185">Reference proteome</keyword>
<keyword evidence="2" id="KW-0975">Bacterial flagellum</keyword>
<keyword evidence="6" id="KW-0282">Flagellum</keyword>
<feature type="domain" description="Flagellar basal-body/hook protein C-terminal" evidence="5">
    <location>
        <begin position="236"/>
        <end position="281"/>
    </location>
</feature>
<evidence type="ECO:0000313" key="6">
    <source>
        <dbReference type="EMBL" id="SET10354.1"/>
    </source>
</evidence>
<evidence type="ECO:0000259" key="5">
    <source>
        <dbReference type="Pfam" id="PF06429"/>
    </source>
</evidence>
<dbReference type="Pfam" id="PF00460">
    <property type="entry name" value="Flg_bb_rod"/>
    <property type="match status" value="1"/>
</dbReference>
<dbReference type="InterPro" id="IPR020013">
    <property type="entry name" value="Flagellar_FlgE/F/G"/>
</dbReference>
<gene>
    <name evidence="6" type="ORF">SAMN04487771_100532</name>
</gene>
<comment type="subcellular location">
    <subcellularLocation>
        <location evidence="2">Bacterial flagellum basal body</location>
    </subcellularLocation>
</comment>
<dbReference type="Pfam" id="PF06429">
    <property type="entry name" value="Flg_bbr_C"/>
    <property type="match status" value="1"/>
</dbReference>
<dbReference type="PANTHER" id="PTHR30435:SF19">
    <property type="entry name" value="FLAGELLAR BASAL-BODY ROD PROTEIN FLGG"/>
    <property type="match status" value="1"/>
</dbReference>
<dbReference type="PROSITE" id="PS00588">
    <property type="entry name" value="FLAGELLA_BB_ROD"/>
    <property type="match status" value="1"/>
</dbReference>
<proteinExistence type="inferred from homology"/>
<evidence type="ECO:0000256" key="3">
    <source>
        <dbReference type="SAM" id="MobiDB-lite"/>
    </source>
</evidence>
<dbReference type="InterPro" id="IPR001444">
    <property type="entry name" value="Flag_bb_rod_N"/>
</dbReference>
<dbReference type="SUPFAM" id="SSF117143">
    <property type="entry name" value="Flagellar hook protein flgE"/>
    <property type="match status" value="1"/>
</dbReference>
<dbReference type="STRING" id="1526.SAMN02910262_00862"/>
<keyword evidence="6" id="KW-0969">Cilium</keyword>
<feature type="domain" description="Flagellar basal body rod protein N-terminal" evidence="4">
    <location>
        <begin position="8"/>
        <end position="35"/>
    </location>
</feature>
<dbReference type="Proteomes" id="UP000199820">
    <property type="component" value="Unassembled WGS sequence"/>
</dbReference>
<dbReference type="GO" id="GO:0071978">
    <property type="term" value="P:bacterial-type flagellum-dependent swarming motility"/>
    <property type="evidence" value="ECO:0007669"/>
    <property type="project" value="TreeGrafter"/>
</dbReference>
<protein>
    <submittedName>
        <fullName evidence="6">Flagellar basal-body rod protein FlgG</fullName>
    </submittedName>
</protein>
<accession>A0A1I0BTI2</accession>
<evidence type="ECO:0000256" key="2">
    <source>
        <dbReference type="RuleBase" id="RU362116"/>
    </source>
</evidence>
<evidence type="ECO:0000313" key="7">
    <source>
        <dbReference type="Proteomes" id="UP000199820"/>
    </source>
</evidence>
<name>A0A1I0BTI2_9FIRM</name>
<feature type="region of interest" description="Disordered" evidence="3">
    <location>
        <begin position="169"/>
        <end position="193"/>
    </location>
</feature>
<dbReference type="RefSeq" id="WP_074648589.1">
    <property type="nucleotide sequence ID" value="NZ_FOIL01000005.1"/>
</dbReference>
<dbReference type="eggNOG" id="COG4786">
    <property type="taxonomic scope" value="Bacteria"/>
</dbReference>
<dbReference type="PANTHER" id="PTHR30435">
    <property type="entry name" value="FLAGELLAR PROTEIN"/>
    <property type="match status" value="1"/>
</dbReference>
<keyword evidence="6" id="KW-0966">Cell projection</keyword>
<evidence type="ECO:0000256" key="1">
    <source>
        <dbReference type="ARBA" id="ARBA00009677"/>
    </source>
</evidence>
<dbReference type="NCBIfam" id="TIGR03506">
    <property type="entry name" value="FlgEFG_subfam"/>
    <property type="match status" value="1"/>
</dbReference>